<dbReference type="GO" id="GO:0042937">
    <property type="term" value="F:tripeptide transmembrane transporter activity"/>
    <property type="evidence" value="ECO:0007669"/>
    <property type="project" value="InterPro"/>
</dbReference>
<gene>
    <name evidence="11" type="primary">LOC107780079</name>
</gene>
<comment type="similarity">
    <text evidence="2">Belongs to the major facilitator superfamily. Proton-dependent oligopeptide transporter (POT/PTR) (TC 2.A.17) family.</text>
</comment>
<keyword evidence="7 9" id="KW-0472">Membrane</keyword>
<dbReference type="OrthoDB" id="8904098at2759"/>
<keyword evidence="4" id="KW-0597">Phosphoprotein</keyword>
<feature type="transmembrane region" description="Helical" evidence="9">
    <location>
        <begin position="167"/>
        <end position="185"/>
    </location>
</feature>
<dbReference type="KEGG" id="nta:107780079"/>
<evidence type="ECO:0000313" key="10">
    <source>
        <dbReference type="Proteomes" id="UP000790787"/>
    </source>
</evidence>
<feature type="transmembrane region" description="Helical" evidence="9">
    <location>
        <begin position="215"/>
        <end position="234"/>
    </location>
</feature>
<dbReference type="GO" id="GO:0022857">
    <property type="term" value="F:transmembrane transporter activity"/>
    <property type="evidence" value="ECO:0000318"/>
    <property type="project" value="GO_Central"/>
</dbReference>
<keyword evidence="6 9" id="KW-1133">Transmembrane helix</keyword>
<dbReference type="GO" id="GO:0080054">
    <property type="term" value="F:low-affinity nitrate transmembrane transporter activity"/>
    <property type="evidence" value="ECO:0007669"/>
    <property type="project" value="UniProtKB-ARBA"/>
</dbReference>
<feature type="transmembrane region" description="Helical" evidence="9">
    <location>
        <begin position="511"/>
        <end position="532"/>
    </location>
</feature>
<dbReference type="PaxDb" id="4097-A0A1S3YVM4"/>
<evidence type="ECO:0000256" key="3">
    <source>
        <dbReference type="ARBA" id="ARBA00022448"/>
    </source>
</evidence>
<feature type="transmembrane region" description="Helical" evidence="9">
    <location>
        <begin position="387"/>
        <end position="407"/>
    </location>
</feature>
<proteinExistence type="inferred from homology"/>
<comment type="subcellular location">
    <subcellularLocation>
        <location evidence="1">Membrane</location>
        <topology evidence="1">Multi-pass membrane protein</topology>
    </subcellularLocation>
</comment>
<sequence>MDISSSPPIVGGGEEEEEAMLLLETETPTHSNDVVPDSVDFYGRPVLRSNSGRWRSASLIICVEIAERFAYYGINSNLINYLTGPLGQSTAAAAENVNAWSGTASLTPLLGALVADSFLGRYRTIVFASLFYILGLGLLTLSAVFPFFSSSNCQTTDNADACSPPRLQVVLFFFSLYLVAVAQGGHKPCVQAFGADQFDPLDPIECKARSSFFNWWYFGMCGGNIVTISVLNYIQDNFNWGLGFGIPCVVMCLALVIFWFGTLTYRFSSRCDKISPFVRIGMVFNKAVRNWLATSVVTSIEETRVQCHQDSQENRFLNKALLAPDDHSAEDGQISKINDVEAAKGLLRLVPIWASCLIYAIVFAQAFTLFTKQAVTMDRSITPSFRIPSAALQSFINVSIVIFIPIYEQILVPIARTITGTPSGITKLQRVGTGIFLSVLTMAIAALVEKKRLEIAREYGSADVPNATVPMTIWWLVPQYLLIGISDAFTMVGLQEFFYDQVPREFRSIGLSLYLSIFGVGSFLSSFLIFVVEKTTGGKGEDGWISDNLNKGHLDYFYWLLCGVSALGFMTYLYFTRRYVYAHCGKVI</sequence>
<dbReference type="SUPFAM" id="SSF103473">
    <property type="entry name" value="MFS general substrate transporter"/>
    <property type="match status" value="1"/>
</dbReference>
<dbReference type="AlphaFoldDB" id="A0A1S3YVM4"/>
<keyword evidence="5 9" id="KW-0812">Transmembrane</keyword>
<dbReference type="InterPro" id="IPR000109">
    <property type="entry name" value="POT_fam"/>
</dbReference>
<keyword evidence="3" id="KW-0813">Transport</keyword>
<evidence type="ECO:0000256" key="9">
    <source>
        <dbReference type="SAM" id="Phobius"/>
    </source>
</evidence>
<dbReference type="InterPro" id="IPR044739">
    <property type="entry name" value="NRT1/PTR"/>
</dbReference>
<evidence type="ECO:0000256" key="5">
    <source>
        <dbReference type="ARBA" id="ARBA00022692"/>
    </source>
</evidence>
<protein>
    <submittedName>
        <fullName evidence="11">Protein NRT1/ PTR FAMILY 5.10-like isoform X1</fullName>
    </submittedName>
</protein>
<dbReference type="GO" id="GO:0016020">
    <property type="term" value="C:membrane"/>
    <property type="evidence" value="ECO:0000318"/>
    <property type="project" value="GO_Central"/>
</dbReference>
<dbReference type="InterPro" id="IPR018456">
    <property type="entry name" value="PTR2_symporter_CS"/>
</dbReference>
<name>A0A1S3YVM4_TOBAC</name>
<dbReference type="OMA" id="PEECKAQ"/>
<feature type="transmembrane region" description="Helical" evidence="9">
    <location>
        <begin position="428"/>
        <end position="448"/>
    </location>
</feature>
<dbReference type="RefSeq" id="XP_016456085.1">
    <property type="nucleotide sequence ID" value="XM_016600599.1"/>
</dbReference>
<evidence type="ECO:0000256" key="6">
    <source>
        <dbReference type="ARBA" id="ARBA00022989"/>
    </source>
</evidence>
<dbReference type="PROSITE" id="PS01022">
    <property type="entry name" value="PTR2_1"/>
    <property type="match status" value="1"/>
</dbReference>
<feature type="transmembrane region" description="Helical" evidence="9">
    <location>
        <begin position="346"/>
        <end position="367"/>
    </location>
</feature>
<feature type="transmembrane region" description="Helical" evidence="9">
    <location>
        <begin position="556"/>
        <end position="575"/>
    </location>
</feature>
<evidence type="ECO:0000256" key="8">
    <source>
        <dbReference type="ARBA" id="ARBA00044504"/>
    </source>
</evidence>
<dbReference type="GO" id="GO:0055085">
    <property type="term" value="P:transmembrane transport"/>
    <property type="evidence" value="ECO:0000318"/>
    <property type="project" value="GO_Central"/>
</dbReference>
<dbReference type="Proteomes" id="UP000790787">
    <property type="component" value="Chromosome 4"/>
</dbReference>
<organism evidence="10 11">
    <name type="scientific">Nicotiana tabacum</name>
    <name type="common">Common tobacco</name>
    <dbReference type="NCBI Taxonomy" id="4097"/>
    <lineage>
        <taxon>Eukaryota</taxon>
        <taxon>Viridiplantae</taxon>
        <taxon>Streptophyta</taxon>
        <taxon>Embryophyta</taxon>
        <taxon>Tracheophyta</taxon>
        <taxon>Spermatophyta</taxon>
        <taxon>Magnoliopsida</taxon>
        <taxon>eudicotyledons</taxon>
        <taxon>Gunneridae</taxon>
        <taxon>Pentapetalae</taxon>
        <taxon>asterids</taxon>
        <taxon>lamiids</taxon>
        <taxon>Solanales</taxon>
        <taxon>Solanaceae</taxon>
        <taxon>Nicotianoideae</taxon>
        <taxon>Nicotianeae</taxon>
        <taxon>Nicotiana</taxon>
    </lineage>
</organism>
<dbReference type="InterPro" id="IPR036259">
    <property type="entry name" value="MFS_trans_sf"/>
</dbReference>
<reference evidence="11" key="2">
    <citation type="submission" date="2025-08" db="UniProtKB">
        <authorList>
            <consortium name="RefSeq"/>
        </authorList>
    </citation>
    <scope>IDENTIFICATION</scope>
    <source>
        <tissue evidence="11">Leaf</tissue>
    </source>
</reference>
<dbReference type="CDD" id="cd17417">
    <property type="entry name" value="MFS_NPF5"/>
    <property type="match status" value="1"/>
</dbReference>
<evidence type="ECO:0000256" key="7">
    <source>
        <dbReference type="ARBA" id="ARBA00023136"/>
    </source>
</evidence>
<dbReference type="GeneID" id="107780079"/>
<evidence type="ECO:0000313" key="11">
    <source>
        <dbReference type="RefSeq" id="XP_016456085.1"/>
    </source>
</evidence>
<evidence type="ECO:0000256" key="2">
    <source>
        <dbReference type="ARBA" id="ARBA00005982"/>
    </source>
</evidence>
<feature type="transmembrane region" description="Helical" evidence="9">
    <location>
        <begin position="125"/>
        <end position="147"/>
    </location>
</feature>
<comment type="similarity">
    <text evidence="8">Belongs to the major facilitator superfamily. Phosphate:H(+) symporter (TC 2.A.1.9) family.</text>
</comment>
<dbReference type="Gene3D" id="1.20.1250.20">
    <property type="entry name" value="MFS general substrate transporter like domains"/>
    <property type="match status" value="1"/>
</dbReference>
<reference evidence="10" key="1">
    <citation type="journal article" date="2014" name="Nat. Commun.">
        <title>The tobacco genome sequence and its comparison with those of tomato and potato.</title>
        <authorList>
            <person name="Sierro N."/>
            <person name="Battey J.N."/>
            <person name="Ouadi S."/>
            <person name="Bakaher N."/>
            <person name="Bovet L."/>
            <person name="Willig A."/>
            <person name="Goepfert S."/>
            <person name="Peitsch M.C."/>
            <person name="Ivanov N.V."/>
        </authorList>
    </citation>
    <scope>NUCLEOTIDE SEQUENCE [LARGE SCALE GENOMIC DNA]</scope>
</reference>
<keyword evidence="10" id="KW-1185">Reference proteome</keyword>
<evidence type="ECO:0000256" key="4">
    <source>
        <dbReference type="ARBA" id="ARBA00022553"/>
    </source>
</evidence>
<feature type="transmembrane region" description="Helical" evidence="9">
    <location>
        <begin position="240"/>
        <end position="260"/>
    </location>
</feature>
<dbReference type="PANTHER" id="PTHR11654">
    <property type="entry name" value="OLIGOPEPTIDE TRANSPORTER-RELATED"/>
    <property type="match status" value="1"/>
</dbReference>
<dbReference type="GO" id="GO:0071916">
    <property type="term" value="F:dipeptide transmembrane transporter activity"/>
    <property type="evidence" value="ECO:0007669"/>
    <property type="project" value="InterPro"/>
</dbReference>
<dbReference type="FunFam" id="1.20.1250.20:FF:000147">
    <property type="entry name" value="Protein NRT1/ PTR family 5.10"/>
    <property type="match status" value="1"/>
</dbReference>
<accession>A0A1S3YVM4</accession>
<dbReference type="Pfam" id="PF00854">
    <property type="entry name" value="PTR2"/>
    <property type="match status" value="1"/>
</dbReference>
<dbReference type="GO" id="GO:0009705">
    <property type="term" value="C:plant-type vacuole membrane"/>
    <property type="evidence" value="ECO:0007669"/>
    <property type="project" value="UniProtKB-ARBA"/>
</dbReference>
<evidence type="ECO:0000256" key="1">
    <source>
        <dbReference type="ARBA" id="ARBA00004141"/>
    </source>
</evidence>